<feature type="transmembrane region" description="Helical" evidence="9">
    <location>
        <begin position="516"/>
        <end position="538"/>
    </location>
</feature>
<dbReference type="InterPro" id="IPR040574">
    <property type="entry name" value="V_ATPase_I_N"/>
</dbReference>
<evidence type="ECO:0000256" key="3">
    <source>
        <dbReference type="ARBA" id="ARBA00022448"/>
    </source>
</evidence>
<comment type="caution">
    <text evidence="11">The sequence shown here is derived from an EMBL/GenBank/DDBJ whole genome shotgun (WGS) entry which is preliminary data.</text>
</comment>
<keyword evidence="5 9" id="KW-1133">Transmembrane helix</keyword>
<evidence type="ECO:0000256" key="8">
    <source>
        <dbReference type="SAM" id="Coils"/>
    </source>
</evidence>
<keyword evidence="4 9" id="KW-0812">Transmembrane</keyword>
<dbReference type="InterPro" id="IPR002490">
    <property type="entry name" value="V-ATPase_116kDa_su"/>
</dbReference>
<feature type="transmembrane region" description="Helical" evidence="9">
    <location>
        <begin position="351"/>
        <end position="381"/>
    </location>
</feature>
<dbReference type="Pfam" id="PF01496">
    <property type="entry name" value="V_ATPase_I"/>
    <property type="match status" value="1"/>
</dbReference>
<sequence>MISPMQQVVIAMRRRESEAVITALQHAGVVHLKPIEDSPLRSDASHEQTSEELKEAERLLARVESTIAELGAVRPAEMVGVTVPPRGDWAARIEGVASPVAELARERTEVQGDVDAAAAYAEPAATLARMVGSLDRSRRVSVIPFVLHAETDLGELQASLQEGLGDRFELAVENSGTGRVGAVATLAGERDLARTALGRVRLAEMRLPGRFEGMPLEQAAAELGQIRSAGRDHLQGLNAKRDALAKSHGPELFALRDGLKDLVAVHDVRTLSARGRYSLVMQGYVPVDRIPALEAALQPFGDGVVHELHGVDAHHDQAIPVELQNSEFVKPFEMVMGLMSPPKYGTFDPTWVMATLMPFMFGMIIGDIGYGLLFLAFGLWLNGKAKRGESWTVPLFGMELTPRVLSNLWQITKWMSIWTILWGFLTGEFFGTWGEHLGLFYLDEGILNNLWGWTGAEYHAHAGAHHHGLIPTLFPRLETGYFSNIMLVLALLFGILQVPWAWFIRIREGLKHGDQVHVWEGIALFGGVIALILMAFVTKAASDFGQMFNFANPLALLMWLGFLAFVVGYLRVIKHYPMLPVELVSQGGAVLSYARIFAVGLVSAIMAKLVADLGWNLYESWGIIGGIIGFILAALLTVLILAMTLIGHILQPIRLQMVEFLNPTGFNAETSPVYNPLRRLSSAQESVK</sequence>
<proteinExistence type="inferred from homology"/>
<dbReference type="Gene3D" id="1.20.1460.20">
    <property type="match status" value="1"/>
</dbReference>
<reference evidence="12" key="1">
    <citation type="journal article" date="2019" name="Int. J. Syst. Evol. Microbiol.">
        <title>The Global Catalogue of Microorganisms (GCM) 10K type strain sequencing project: providing services to taxonomists for standard genome sequencing and annotation.</title>
        <authorList>
            <consortium name="The Broad Institute Genomics Platform"/>
            <consortium name="The Broad Institute Genome Sequencing Center for Infectious Disease"/>
            <person name="Wu L."/>
            <person name="Ma J."/>
        </authorList>
    </citation>
    <scope>NUCLEOTIDE SEQUENCE [LARGE SCALE GENOMIC DNA]</scope>
    <source>
        <strain evidence="12">CGMCC 1.18439</strain>
    </source>
</reference>
<evidence type="ECO:0000256" key="4">
    <source>
        <dbReference type="ARBA" id="ARBA00022692"/>
    </source>
</evidence>
<dbReference type="Pfam" id="PF18670">
    <property type="entry name" value="V_ATPase_I_N"/>
    <property type="match status" value="1"/>
</dbReference>
<evidence type="ECO:0000256" key="1">
    <source>
        <dbReference type="ARBA" id="ARBA00004141"/>
    </source>
</evidence>
<keyword evidence="6" id="KW-0406">Ion transport</keyword>
<name>A0ABQ3K5E2_9DEIO</name>
<feature type="coiled-coil region" evidence="8">
    <location>
        <begin position="46"/>
        <end position="73"/>
    </location>
</feature>
<evidence type="ECO:0000256" key="6">
    <source>
        <dbReference type="ARBA" id="ARBA00023065"/>
    </source>
</evidence>
<evidence type="ECO:0000313" key="11">
    <source>
        <dbReference type="EMBL" id="GHG00721.1"/>
    </source>
</evidence>
<gene>
    <name evidence="11" type="primary">atpI</name>
    <name evidence="11" type="ORF">GCM10017783_11150</name>
</gene>
<dbReference type="PANTHER" id="PTHR11629:SF63">
    <property type="entry name" value="V-TYPE PROTON ATPASE SUBUNIT A"/>
    <property type="match status" value="1"/>
</dbReference>
<dbReference type="Gene3D" id="3.30.70.2170">
    <property type="match status" value="1"/>
</dbReference>
<dbReference type="Gene3D" id="3.30.70.2750">
    <property type="match status" value="1"/>
</dbReference>
<feature type="transmembrane region" description="Helical" evidence="9">
    <location>
        <begin position="590"/>
        <end position="611"/>
    </location>
</feature>
<dbReference type="EMBL" id="BNAL01000010">
    <property type="protein sequence ID" value="GHG00721.1"/>
    <property type="molecule type" value="Genomic_DNA"/>
</dbReference>
<evidence type="ECO:0000256" key="5">
    <source>
        <dbReference type="ARBA" id="ARBA00022989"/>
    </source>
</evidence>
<evidence type="ECO:0000256" key="7">
    <source>
        <dbReference type="ARBA" id="ARBA00023136"/>
    </source>
</evidence>
<dbReference type="PANTHER" id="PTHR11629">
    <property type="entry name" value="VACUOLAR PROTON ATPASES"/>
    <property type="match status" value="1"/>
</dbReference>
<feature type="transmembrane region" description="Helical" evidence="9">
    <location>
        <begin position="623"/>
        <end position="647"/>
    </location>
</feature>
<feature type="transmembrane region" description="Helical" evidence="9">
    <location>
        <begin position="550"/>
        <end position="570"/>
    </location>
</feature>
<keyword evidence="7 9" id="KW-0472">Membrane</keyword>
<evidence type="ECO:0000313" key="12">
    <source>
        <dbReference type="Proteomes" id="UP000632154"/>
    </source>
</evidence>
<dbReference type="Proteomes" id="UP000632154">
    <property type="component" value="Unassembled WGS sequence"/>
</dbReference>
<feature type="transmembrane region" description="Helical" evidence="9">
    <location>
        <begin position="414"/>
        <end position="433"/>
    </location>
</feature>
<comment type="similarity">
    <text evidence="2">Belongs to the V-ATPase 116 kDa subunit family.</text>
</comment>
<protein>
    <submittedName>
        <fullName evidence="11">V-type ATP synthase subunit I</fullName>
    </submittedName>
</protein>
<evidence type="ECO:0000256" key="2">
    <source>
        <dbReference type="ARBA" id="ARBA00009904"/>
    </source>
</evidence>
<feature type="domain" description="V-type ATP synthase subunit I N-terminal" evidence="10">
    <location>
        <begin position="119"/>
        <end position="207"/>
    </location>
</feature>
<keyword evidence="8" id="KW-0175">Coiled coil</keyword>
<keyword evidence="3" id="KW-0813">Transport</keyword>
<organism evidence="11 12">
    <name type="scientific">Deinococcus piscis</name>
    <dbReference type="NCBI Taxonomy" id="394230"/>
    <lineage>
        <taxon>Bacteria</taxon>
        <taxon>Thermotogati</taxon>
        <taxon>Deinococcota</taxon>
        <taxon>Deinococci</taxon>
        <taxon>Deinococcales</taxon>
        <taxon>Deinococcaceae</taxon>
        <taxon>Deinococcus</taxon>
    </lineage>
</organism>
<evidence type="ECO:0000259" key="10">
    <source>
        <dbReference type="Pfam" id="PF18670"/>
    </source>
</evidence>
<keyword evidence="12" id="KW-1185">Reference proteome</keyword>
<accession>A0ABQ3K5E2</accession>
<evidence type="ECO:0000256" key="9">
    <source>
        <dbReference type="SAM" id="Phobius"/>
    </source>
</evidence>
<comment type="subcellular location">
    <subcellularLocation>
        <location evidence="1">Membrane</location>
        <topology evidence="1">Multi-pass membrane protein</topology>
    </subcellularLocation>
</comment>
<feature type="transmembrane region" description="Helical" evidence="9">
    <location>
        <begin position="481"/>
        <end position="504"/>
    </location>
</feature>